<evidence type="ECO:0000313" key="1">
    <source>
        <dbReference type="EMBL" id="KIC91320.1"/>
    </source>
</evidence>
<dbReference type="RefSeq" id="WP_039144266.1">
    <property type="nucleotide sequence ID" value="NZ_JSVC01000040.1"/>
</dbReference>
<dbReference type="AlphaFoldDB" id="A0A0C1IBF3"/>
<sequence>MAISKNKLLKNVSGKIGNSLVVRQCGGKTVIAAAPTRRKSRSDPATTKRQERFRAASKYAHFALKDPGRNEIYAAACRGNQKPYHIAIRDYFKAPVLSDLRTSEYHGLAGQPLIVRATDNFMVTRVQFALLAPNGSFMETGEALPDINGVDWVYITLVNNRSLKGTLIRVTAEDLAKNKTTLEVVL</sequence>
<protein>
    <submittedName>
        <fullName evidence="1">Uncharacterized protein</fullName>
    </submittedName>
</protein>
<name>A0A0C1IBF3_9BACT</name>
<gene>
    <name evidence="1" type="ORF">OI18_22390</name>
</gene>
<dbReference type="Proteomes" id="UP000031408">
    <property type="component" value="Unassembled WGS sequence"/>
</dbReference>
<dbReference type="OrthoDB" id="662803at2"/>
<organism evidence="1 2">
    <name type="scientific">Flavihumibacter solisilvae</name>
    <dbReference type="NCBI Taxonomy" id="1349421"/>
    <lineage>
        <taxon>Bacteria</taxon>
        <taxon>Pseudomonadati</taxon>
        <taxon>Bacteroidota</taxon>
        <taxon>Chitinophagia</taxon>
        <taxon>Chitinophagales</taxon>
        <taxon>Chitinophagaceae</taxon>
        <taxon>Flavihumibacter</taxon>
    </lineage>
</organism>
<comment type="caution">
    <text evidence="1">The sequence shown here is derived from an EMBL/GenBank/DDBJ whole genome shotgun (WGS) entry which is preliminary data.</text>
</comment>
<evidence type="ECO:0000313" key="2">
    <source>
        <dbReference type="Proteomes" id="UP000031408"/>
    </source>
</evidence>
<reference evidence="1 2" key="1">
    <citation type="submission" date="2014-11" db="EMBL/GenBank/DDBJ databases">
        <title>Genome sequence of Flavihumibacter solisilvae 3-3.</title>
        <authorList>
            <person name="Zhou G."/>
            <person name="Li M."/>
            <person name="Wang G."/>
        </authorList>
    </citation>
    <scope>NUCLEOTIDE SEQUENCE [LARGE SCALE GENOMIC DNA]</scope>
    <source>
        <strain evidence="1 2">3-3</strain>
    </source>
</reference>
<keyword evidence="2" id="KW-1185">Reference proteome</keyword>
<dbReference type="EMBL" id="JSVC01000040">
    <property type="protein sequence ID" value="KIC91320.1"/>
    <property type="molecule type" value="Genomic_DNA"/>
</dbReference>
<accession>A0A0C1IBF3</accession>
<proteinExistence type="predicted"/>
<dbReference type="STRING" id="1349421.OI18_22390"/>